<evidence type="ECO:0000313" key="1">
    <source>
        <dbReference type="EMBL" id="KAJ1116782.1"/>
    </source>
</evidence>
<proteinExistence type="predicted"/>
<dbReference type="EMBL" id="JANPWB010000012">
    <property type="protein sequence ID" value="KAJ1116782.1"/>
    <property type="molecule type" value="Genomic_DNA"/>
</dbReference>
<comment type="caution">
    <text evidence="1">The sequence shown here is derived from an EMBL/GenBank/DDBJ whole genome shotgun (WGS) entry which is preliminary data.</text>
</comment>
<name>A0AAV7NNW9_PLEWA</name>
<accession>A0AAV7NNW9</accession>
<dbReference type="AlphaFoldDB" id="A0AAV7NNW9"/>
<reference evidence="1" key="1">
    <citation type="journal article" date="2022" name="bioRxiv">
        <title>Sequencing and chromosome-scale assembly of the giantPleurodeles waltlgenome.</title>
        <authorList>
            <person name="Brown T."/>
            <person name="Elewa A."/>
            <person name="Iarovenko S."/>
            <person name="Subramanian E."/>
            <person name="Araus A.J."/>
            <person name="Petzold A."/>
            <person name="Susuki M."/>
            <person name="Suzuki K.-i.T."/>
            <person name="Hayashi T."/>
            <person name="Toyoda A."/>
            <person name="Oliveira C."/>
            <person name="Osipova E."/>
            <person name="Leigh N.D."/>
            <person name="Simon A."/>
            <person name="Yun M.H."/>
        </authorList>
    </citation>
    <scope>NUCLEOTIDE SEQUENCE</scope>
    <source>
        <strain evidence="1">20211129_DDA</strain>
        <tissue evidence="1">Liver</tissue>
    </source>
</reference>
<evidence type="ECO:0000313" key="2">
    <source>
        <dbReference type="Proteomes" id="UP001066276"/>
    </source>
</evidence>
<dbReference type="Proteomes" id="UP001066276">
    <property type="component" value="Chromosome 8"/>
</dbReference>
<sequence length="135" mass="14741">MLDKLWMCVKRPKYCVLPDVGVSCGTIQGEQNGNYYFFPVPPPAASAVPGARSVEHSIAQLIFRACQRASQFDARLTGNSLPAQLFAALRLERLYASSPHDAGFKGQRCYYRCSPVPTRSSTGFVIRISAPRGGA</sequence>
<gene>
    <name evidence="1" type="ORF">NDU88_004988</name>
</gene>
<keyword evidence="2" id="KW-1185">Reference proteome</keyword>
<organism evidence="1 2">
    <name type="scientific">Pleurodeles waltl</name>
    <name type="common">Iberian ribbed newt</name>
    <dbReference type="NCBI Taxonomy" id="8319"/>
    <lineage>
        <taxon>Eukaryota</taxon>
        <taxon>Metazoa</taxon>
        <taxon>Chordata</taxon>
        <taxon>Craniata</taxon>
        <taxon>Vertebrata</taxon>
        <taxon>Euteleostomi</taxon>
        <taxon>Amphibia</taxon>
        <taxon>Batrachia</taxon>
        <taxon>Caudata</taxon>
        <taxon>Salamandroidea</taxon>
        <taxon>Salamandridae</taxon>
        <taxon>Pleurodelinae</taxon>
        <taxon>Pleurodeles</taxon>
    </lineage>
</organism>
<protein>
    <submittedName>
        <fullName evidence="1">Uncharacterized protein</fullName>
    </submittedName>
</protein>